<evidence type="ECO:0000256" key="10">
    <source>
        <dbReference type="ARBA" id="ARBA00039569"/>
    </source>
</evidence>
<dbReference type="InterPro" id="IPR037524">
    <property type="entry name" value="PA14/GLEYA"/>
</dbReference>
<feature type="domain" description="PA14" evidence="14">
    <location>
        <begin position="418"/>
        <end position="578"/>
    </location>
</feature>
<dbReference type="Proteomes" id="UP000664169">
    <property type="component" value="Unassembled WGS sequence"/>
</dbReference>
<keyword evidence="5" id="KW-0378">Hydrolase</keyword>
<keyword evidence="9" id="KW-0624">Polysaccharide degradation</keyword>
<evidence type="ECO:0000256" key="1">
    <source>
        <dbReference type="ARBA" id="ARBA00000448"/>
    </source>
</evidence>
<dbReference type="SMART" id="SM01217">
    <property type="entry name" value="Fn3_like"/>
    <property type="match status" value="1"/>
</dbReference>
<evidence type="ECO:0000256" key="12">
    <source>
        <dbReference type="ARBA" id="ARBA00041603"/>
    </source>
</evidence>
<name>A0A8H3FK54_9LECA</name>
<dbReference type="InterPro" id="IPR001764">
    <property type="entry name" value="Glyco_hydro_3_N"/>
</dbReference>
<dbReference type="EMBL" id="CAJPDQ010000022">
    <property type="protein sequence ID" value="CAF9924914.1"/>
    <property type="molecule type" value="Genomic_DNA"/>
</dbReference>
<dbReference type="Gene3D" id="2.60.120.260">
    <property type="entry name" value="Galactose-binding domain-like"/>
    <property type="match status" value="1"/>
</dbReference>
<dbReference type="GO" id="GO:0009251">
    <property type="term" value="P:glucan catabolic process"/>
    <property type="evidence" value="ECO:0007669"/>
    <property type="project" value="TreeGrafter"/>
</dbReference>
<dbReference type="InterPro" id="IPR050288">
    <property type="entry name" value="Cellulose_deg_GH3"/>
</dbReference>
<gene>
    <name evidence="15" type="ORF">GOMPHAMPRED_003765</name>
</gene>
<dbReference type="SUPFAM" id="SSF51445">
    <property type="entry name" value="(Trans)glycosidases"/>
    <property type="match status" value="1"/>
</dbReference>
<evidence type="ECO:0000313" key="15">
    <source>
        <dbReference type="EMBL" id="CAF9924914.1"/>
    </source>
</evidence>
<dbReference type="Gene3D" id="3.20.20.300">
    <property type="entry name" value="Glycoside hydrolase, family 3, N-terminal domain"/>
    <property type="match status" value="1"/>
</dbReference>
<reference evidence="15" key="1">
    <citation type="submission" date="2021-03" db="EMBL/GenBank/DDBJ databases">
        <authorList>
            <person name="Tagirdzhanova G."/>
        </authorList>
    </citation>
    <scope>NUCLEOTIDE SEQUENCE</scope>
</reference>
<evidence type="ECO:0000259" key="14">
    <source>
        <dbReference type="PROSITE" id="PS51820"/>
    </source>
</evidence>
<comment type="catalytic activity">
    <reaction evidence="1">
        <text>Hydrolysis of terminal, non-reducing beta-D-glucosyl residues with release of beta-D-glucose.</text>
        <dbReference type="EC" id="3.2.1.21"/>
    </reaction>
</comment>
<dbReference type="InterPro" id="IPR011658">
    <property type="entry name" value="PA14_dom"/>
</dbReference>
<dbReference type="Pfam" id="PF07691">
    <property type="entry name" value="PA14"/>
    <property type="match status" value="1"/>
</dbReference>
<dbReference type="PANTHER" id="PTHR42715">
    <property type="entry name" value="BETA-GLUCOSIDASE"/>
    <property type="match status" value="1"/>
</dbReference>
<proteinExistence type="inferred from homology"/>
<dbReference type="Gene3D" id="2.60.40.10">
    <property type="entry name" value="Immunoglobulins"/>
    <property type="match status" value="1"/>
</dbReference>
<evidence type="ECO:0000256" key="7">
    <source>
        <dbReference type="ARBA" id="ARBA00023277"/>
    </source>
</evidence>
<dbReference type="SMART" id="SM00758">
    <property type="entry name" value="PA14"/>
    <property type="match status" value="1"/>
</dbReference>
<evidence type="ECO:0000256" key="6">
    <source>
        <dbReference type="ARBA" id="ARBA00023180"/>
    </source>
</evidence>
<evidence type="ECO:0000256" key="4">
    <source>
        <dbReference type="ARBA" id="ARBA00012744"/>
    </source>
</evidence>
<dbReference type="Pfam" id="PF01915">
    <property type="entry name" value="Glyco_hydro_3_C"/>
    <property type="match status" value="1"/>
</dbReference>
<dbReference type="Pfam" id="PF14310">
    <property type="entry name" value="Fn3-like"/>
    <property type="match status" value="1"/>
</dbReference>
<dbReference type="InterPro" id="IPR036881">
    <property type="entry name" value="Glyco_hydro_3_C_sf"/>
</dbReference>
<sequence>MAASKAQLQPTLDVDLILAKLRIDEKIALLSGTDFWHTAAIKRLGIPAIRVSDGPNGVRGTKFFNGVPAACFPCGTAIGATWNTDLMFRVGQLQAEEAIAKGASAILGPTINIQRSPLGGRGFESYSEDPYLSGELAAQLISGMQDKGVLATIKHFVCNDQEDHRQSADSIVSQRALREIYLKPFQIAQFRSEPQCYMTAYNKVNGTYCSESSFLLQNILRDEWGFSGMVMSDWQAFFSPGLVAYLILCRTGTYSTAEAVKAGLDLEMPGPAFMRGRLAEKALSCNKLSIYELDICVRRVLEFIKKAMRLGLEENAPEKSADTPETAKFLRELSAESIVLLKNDSDILPFKKDKKTIVIGPNAAMAAYCGGGSAALDAYYTVTPLQGISSQCSNTEYTLGAPGWKKLPFISNETKTKNGKEGLDMTVYLEPPEVLDRRSVDYIHVKKSDVILLDYKCPGTKDFLFYADIEGSLKPDVSGEYDFSLSVAGTAKLFLDGVCIVDNATKQTRGESYFGTGTIEEYGSAQLEAGKTYNIKITFGSDPTATYERPGASGLSGGGVRIGMARRLDLQAEISKAKELAKQADQVIICAGLNSEWESEGFDREHMNLPPGSNELIEAVSQANPNTVVVLQSGTPVSMPWVNKIPAILQAWYGGNECGNAIADVIFGDVNPSGKLPITYPVKVQDNPAYLNSRSQRNRIIYGEDVFVGYRYYEAVEKEVLFPFGHGLSYTKFKFSNLLLELDKIGEHIIVSLTINNEGSVSGSEVVQIYIHQLNPSVPRPPKELKGFLKVGQMPGEGETFSKTLRKKDMTSFWDEERNQWIQEKGEYEVLVGTSSASTPLRATFKVDETTWWSGL</sequence>
<dbReference type="PRINTS" id="PR00133">
    <property type="entry name" value="GLHYDRLASE3"/>
</dbReference>
<dbReference type="PANTHER" id="PTHR42715:SF27">
    <property type="entry name" value="BETA-GLUCOSIDASE-RELATED"/>
    <property type="match status" value="1"/>
</dbReference>
<keyword evidence="6" id="KW-0325">Glycoprotein</keyword>
<keyword evidence="7" id="KW-0119">Carbohydrate metabolism</keyword>
<dbReference type="EC" id="3.2.1.21" evidence="4"/>
<dbReference type="Gene3D" id="3.40.50.1700">
    <property type="entry name" value="Glycoside hydrolase family 3 C-terminal domain"/>
    <property type="match status" value="1"/>
</dbReference>
<dbReference type="FunFam" id="2.60.40.10:FF:000495">
    <property type="entry name" value="Periplasmic beta-glucosidase"/>
    <property type="match status" value="1"/>
</dbReference>
<dbReference type="PROSITE" id="PS51820">
    <property type="entry name" value="PA14"/>
    <property type="match status" value="1"/>
</dbReference>
<comment type="similarity">
    <text evidence="3">Belongs to the glycosyl hydrolase 3 family.</text>
</comment>
<dbReference type="AlphaFoldDB" id="A0A8H3FK54"/>
<dbReference type="GO" id="GO:0008422">
    <property type="term" value="F:beta-glucosidase activity"/>
    <property type="evidence" value="ECO:0007669"/>
    <property type="project" value="UniProtKB-EC"/>
</dbReference>
<dbReference type="InterPro" id="IPR013783">
    <property type="entry name" value="Ig-like_fold"/>
</dbReference>
<evidence type="ECO:0000256" key="3">
    <source>
        <dbReference type="ARBA" id="ARBA00005336"/>
    </source>
</evidence>
<dbReference type="InterPro" id="IPR036962">
    <property type="entry name" value="Glyco_hydro_3_N_sf"/>
</dbReference>
<dbReference type="InterPro" id="IPR017853">
    <property type="entry name" value="GH"/>
</dbReference>
<dbReference type="InterPro" id="IPR026891">
    <property type="entry name" value="Fn3-like"/>
</dbReference>
<evidence type="ECO:0000256" key="8">
    <source>
        <dbReference type="ARBA" id="ARBA00023295"/>
    </source>
</evidence>
<evidence type="ECO:0000256" key="2">
    <source>
        <dbReference type="ARBA" id="ARBA00004987"/>
    </source>
</evidence>
<dbReference type="OrthoDB" id="47059at2759"/>
<evidence type="ECO:0000256" key="13">
    <source>
        <dbReference type="ARBA" id="ARBA00041809"/>
    </source>
</evidence>
<dbReference type="Pfam" id="PF00933">
    <property type="entry name" value="Glyco_hydro_3"/>
    <property type="match status" value="1"/>
</dbReference>
<evidence type="ECO:0000313" key="16">
    <source>
        <dbReference type="Proteomes" id="UP000664169"/>
    </source>
</evidence>
<accession>A0A8H3FK54</accession>
<evidence type="ECO:0000256" key="11">
    <source>
        <dbReference type="ARBA" id="ARBA00041279"/>
    </source>
</evidence>
<dbReference type="InterPro" id="IPR002772">
    <property type="entry name" value="Glyco_hydro_3_C"/>
</dbReference>
<protein>
    <recommendedName>
        <fullName evidence="10">Probable beta-glucosidase I</fullName>
        <ecNumber evidence="4">3.2.1.21</ecNumber>
    </recommendedName>
    <alternativeName>
        <fullName evidence="11">Beta-D-glucoside glucohydrolase I</fullName>
    </alternativeName>
    <alternativeName>
        <fullName evidence="12">Cellobiase I</fullName>
    </alternativeName>
    <alternativeName>
        <fullName evidence="13">Gentiobiase I</fullName>
    </alternativeName>
</protein>
<comment type="pathway">
    <text evidence="2">Glycan metabolism; cellulose degradation.</text>
</comment>
<organism evidence="15 16">
    <name type="scientific">Gomphillus americanus</name>
    <dbReference type="NCBI Taxonomy" id="1940652"/>
    <lineage>
        <taxon>Eukaryota</taxon>
        <taxon>Fungi</taxon>
        <taxon>Dikarya</taxon>
        <taxon>Ascomycota</taxon>
        <taxon>Pezizomycotina</taxon>
        <taxon>Lecanoromycetes</taxon>
        <taxon>OSLEUM clade</taxon>
        <taxon>Ostropomycetidae</taxon>
        <taxon>Ostropales</taxon>
        <taxon>Graphidaceae</taxon>
        <taxon>Gomphilloideae</taxon>
        <taxon>Gomphillus</taxon>
    </lineage>
</organism>
<keyword evidence="16" id="KW-1185">Reference proteome</keyword>
<evidence type="ECO:0000256" key="5">
    <source>
        <dbReference type="ARBA" id="ARBA00022801"/>
    </source>
</evidence>
<comment type="caution">
    <text evidence="15">The sequence shown here is derived from an EMBL/GenBank/DDBJ whole genome shotgun (WGS) entry which is preliminary data.</text>
</comment>
<keyword evidence="8" id="KW-0326">Glycosidase</keyword>
<dbReference type="SUPFAM" id="SSF52279">
    <property type="entry name" value="Beta-D-glucan exohydrolase, C-terminal domain"/>
    <property type="match status" value="1"/>
</dbReference>
<evidence type="ECO:0000256" key="9">
    <source>
        <dbReference type="ARBA" id="ARBA00023326"/>
    </source>
</evidence>